<keyword evidence="1" id="KW-0732">Signal</keyword>
<dbReference type="Proteomes" id="UP000198519">
    <property type="component" value="Unassembled WGS sequence"/>
</dbReference>
<feature type="signal peptide" evidence="1">
    <location>
        <begin position="1"/>
        <end position="23"/>
    </location>
</feature>
<dbReference type="RefSeq" id="WP_175481804.1">
    <property type="nucleotide sequence ID" value="NZ_FOUE01000001.1"/>
</dbReference>
<dbReference type="STRING" id="488535.SAMN04487963_0159"/>
<keyword evidence="3" id="KW-1185">Reference proteome</keyword>
<proteinExistence type="predicted"/>
<evidence type="ECO:0000256" key="1">
    <source>
        <dbReference type="SAM" id="SignalP"/>
    </source>
</evidence>
<name>A0A1I4KYR7_9GAMM</name>
<accession>A0A1I4KYR7</accession>
<sequence length="352" mass="38809">MRWTKHRLGLTLLACIFGYPVFADDYDDYGAPESEQYQPDKASEIASITTDRGIVTRPGKLTVEPAFSHAYSNSTVVAIEGYTVIPALVVGLINITEVQRDIFIAALSLKYGISSRLETGLRIPYLSIQEDHRERQAFQGTPLDNLRESDGEGLGDVEWNLRYQFNDGLAGWPYVIGNFLVRAPTGENPYEVDRRELLDDQGNVVGIVLAERPTGSGFWSFEPGLSFIYPSDPAVLFGNVSYGYTLKDDKGPENGGTINPGNVTRFGFGMGFAFNERTSFSLGYDHSVIPKTSLETGDNLTDTQFDRIQIGSLSFGLSQQFSRSTSMNLTVSIGVTEQAPNSEISVKFPLTF</sequence>
<evidence type="ECO:0000313" key="2">
    <source>
        <dbReference type="EMBL" id="SFL83801.1"/>
    </source>
</evidence>
<dbReference type="EMBL" id="FOUE01000001">
    <property type="protein sequence ID" value="SFL83801.1"/>
    <property type="molecule type" value="Genomic_DNA"/>
</dbReference>
<gene>
    <name evidence="2" type="ORF">SAMN04487963_0159</name>
</gene>
<dbReference type="AlphaFoldDB" id="A0A1I4KYR7"/>
<protein>
    <recommendedName>
        <fullName evidence="4">MetA-pathway of phenol degradation</fullName>
    </recommendedName>
</protein>
<evidence type="ECO:0000313" key="3">
    <source>
        <dbReference type="Proteomes" id="UP000198519"/>
    </source>
</evidence>
<feature type="chain" id="PRO_5011436102" description="MetA-pathway of phenol degradation" evidence="1">
    <location>
        <begin position="24"/>
        <end position="352"/>
    </location>
</feature>
<organism evidence="2 3">
    <name type="scientific">Marinobacter zhejiangensis</name>
    <dbReference type="NCBI Taxonomy" id="488535"/>
    <lineage>
        <taxon>Bacteria</taxon>
        <taxon>Pseudomonadati</taxon>
        <taxon>Pseudomonadota</taxon>
        <taxon>Gammaproteobacteria</taxon>
        <taxon>Pseudomonadales</taxon>
        <taxon>Marinobacteraceae</taxon>
        <taxon>Marinobacter</taxon>
    </lineage>
</organism>
<reference evidence="3" key="1">
    <citation type="submission" date="2016-10" db="EMBL/GenBank/DDBJ databases">
        <authorList>
            <person name="Varghese N."/>
            <person name="Submissions S."/>
        </authorList>
    </citation>
    <scope>NUCLEOTIDE SEQUENCE [LARGE SCALE GENOMIC DNA]</scope>
    <source>
        <strain evidence="3">CGMCC 1.7061</strain>
    </source>
</reference>
<evidence type="ECO:0008006" key="4">
    <source>
        <dbReference type="Google" id="ProtNLM"/>
    </source>
</evidence>